<proteinExistence type="predicted"/>
<evidence type="ECO:0000313" key="3">
    <source>
        <dbReference type="Proteomes" id="UP001630127"/>
    </source>
</evidence>
<organism evidence="2 3">
    <name type="scientific">Cinchona calisaya</name>
    <dbReference type="NCBI Taxonomy" id="153742"/>
    <lineage>
        <taxon>Eukaryota</taxon>
        <taxon>Viridiplantae</taxon>
        <taxon>Streptophyta</taxon>
        <taxon>Embryophyta</taxon>
        <taxon>Tracheophyta</taxon>
        <taxon>Spermatophyta</taxon>
        <taxon>Magnoliopsida</taxon>
        <taxon>eudicotyledons</taxon>
        <taxon>Gunneridae</taxon>
        <taxon>Pentapetalae</taxon>
        <taxon>asterids</taxon>
        <taxon>lamiids</taxon>
        <taxon>Gentianales</taxon>
        <taxon>Rubiaceae</taxon>
        <taxon>Cinchonoideae</taxon>
        <taxon>Cinchoneae</taxon>
        <taxon>Cinchona</taxon>
    </lineage>
</organism>
<feature type="signal peptide" evidence="1">
    <location>
        <begin position="1"/>
        <end position="18"/>
    </location>
</feature>
<reference evidence="2 3" key="1">
    <citation type="submission" date="2024-11" db="EMBL/GenBank/DDBJ databases">
        <title>A near-complete genome assembly of Cinchona calisaya.</title>
        <authorList>
            <person name="Lian D.C."/>
            <person name="Zhao X.W."/>
            <person name="Wei L."/>
        </authorList>
    </citation>
    <scope>NUCLEOTIDE SEQUENCE [LARGE SCALE GENOMIC DNA]</scope>
    <source>
        <tissue evidence="2">Nenye</tissue>
    </source>
</reference>
<dbReference type="Proteomes" id="UP001630127">
    <property type="component" value="Unassembled WGS sequence"/>
</dbReference>
<accession>A0ABD2ZZF6</accession>
<gene>
    <name evidence="2" type="ORF">ACH5RR_016554</name>
</gene>
<keyword evidence="1" id="KW-0732">Signal</keyword>
<comment type="caution">
    <text evidence="2">The sequence shown here is derived from an EMBL/GenBank/DDBJ whole genome shotgun (WGS) entry which is preliminary data.</text>
</comment>
<evidence type="ECO:0000256" key="1">
    <source>
        <dbReference type="SAM" id="SignalP"/>
    </source>
</evidence>
<dbReference type="AlphaFoldDB" id="A0ABD2ZZF6"/>
<feature type="chain" id="PRO_5044814073" evidence="1">
    <location>
        <begin position="19"/>
        <end position="236"/>
    </location>
</feature>
<evidence type="ECO:0000313" key="2">
    <source>
        <dbReference type="EMBL" id="KAL3523720.1"/>
    </source>
</evidence>
<protein>
    <submittedName>
        <fullName evidence="2">Uncharacterized protein</fullName>
    </submittedName>
</protein>
<dbReference type="EMBL" id="JBJUIK010000007">
    <property type="protein sequence ID" value="KAL3523720.1"/>
    <property type="molecule type" value="Genomic_DNA"/>
</dbReference>
<name>A0ABD2ZZF6_9GENT</name>
<sequence>MGALSYVLVLMLVHGVAHLENKNTTNNSISYFVKAREIREAPSCNKVVSSSSADRYEPLRKEPGREFGWPNYERLNLKTSGFETEFTHRMTTDHINLISLPLVILFYIALGGAPNCNARLVQCPVDAEYCTYPYGIPRNPNTPVVVPVPNHPSPPPPVVVAEPNNPTPVVQEPENPGQKGFLSRHAHGDHSSLFRLDLHKVVLIHIRMDPMVEPGSQNWRLRQLRKWNCDAAAVES</sequence>
<keyword evidence="3" id="KW-1185">Reference proteome</keyword>